<evidence type="ECO:0000256" key="2">
    <source>
        <dbReference type="ARBA" id="ARBA00023056"/>
    </source>
</evidence>
<dbReference type="Gene3D" id="2.160.10.10">
    <property type="entry name" value="Hexapeptide repeat proteins"/>
    <property type="match status" value="1"/>
</dbReference>
<protein>
    <submittedName>
        <fullName evidence="5">Glucose-1-phosphate adenylyltransferase subunit GlgD</fullName>
        <ecNumber evidence="5">2.7.7.27</ecNumber>
    </submittedName>
</protein>
<sequence>MSKVMGIINLMTDRDDFSSLTNDRCVAAIPFASNYRFIDFTLNNFIHSEINEIAIFTHTKSRSLLNYLGSGLDWGLNTYKKGLYILPSSPDIIQQSDIDYFIKNWDCIEKSNAEHLLISGSTFITNTSYQSMMEQHISNNNDMTFLVTNDTQKRSNSISVMSDVNGKVKEISYHHNGALFTGVYMIKKECLIQLIKKAKLTSCKQLINVIITEFKQYNTESYVYVDEYYYMDSSTQYYHCSMLLLNRNNYQNLMRKCKIIKSKESHYSPTKYGKNATVCNSLVGSGCQLYGSIDHSILFQGITIEKGATIKNSIIFDHCLIKSGAYIENAIVDKHSFISSKETIIGSIKSPILIAKQTNKLSSVM</sequence>
<dbReference type="PANTHER" id="PTHR43523">
    <property type="entry name" value="GLUCOSE-1-PHOSPHATE ADENYLYLTRANSFERASE-RELATED"/>
    <property type="match status" value="1"/>
</dbReference>
<feature type="domain" description="Glucose-1-phosphate adenylyltransferase/Bifunctional protein GlmU-like C-terminal hexapeptide" evidence="4">
    <location>
        <begin position="272"/>
        <end position="344"/>
    </location>
</feature>
<dbReference type="InterPro" id="IPR011831">
    <property type="entry name" value="ADP-Glc_PPase"/>
</dbReference>
<dbReference type="Pfam" id="PF00483">
    <property type="entry name" value="NTP_transferase"/>
    <property type="match status" value="1"/>
</dbReference>
<comment type="similarity">
    <text evidence="1">Belongs to the bacterial/plant glucose-1-phosphate adenylyltransferase family.</text>
</comment>
<reference evidence="6" key="1">
    <citation type="journal article" date="2019" name="Int. J. Syst. Evol. Microbiol.">
        <title>The Global Catalogue of Microorganisms (GCM) 10K type strain sequencing project: providing services to taxonomists for standard genome sequencing and annotation.</title>
        <authorList>
            <consortium name="The Broad Institute Genomics Platform"/>
            <consortium name="The Broad Institute Genome Sequencing Center for Infectious Disease"/>
            <person name="Wu L."/>
            <person name="Ma J."/>
        </authorList>
    </citation>
    <scope>NUCLEOTIDE SEQUENCE [LARGE SCALE GENOMIC DNA]</scope>
    <source>
        <strain evidence="6">KACC 14058</strain>
    </source>
</reference>
<dbReference type="GO" id="GO:0008878">
    <property type="term" value="F:glucose-1-phosphate adenylyltransferase activity"/>
    <property type="evidence" value="ECO:0007669"/>
    <property type="project" value="UniProtKB-EC"/>
</dbReference>
<keyword evidence="2" id="KW-0320">Glycogen biosynthesis</keyword>
<gene>
    <name evidence="5" type="primary">glgD</name>
    <name evidence="5" type="ORF">ACFOZ1_07175</name>
</gene>
<dbReference type="EMBL" id="JBHSDV010000001">
    <property type="protein sequence ID" value="MFC4387594.1"/>
    <property type="molecule type" value="Genomic_DNA"/>
</dbReference>
<name>A0ABV8VTS6_9BACI</name>
<dbReference type="PANTHER" id="PTHR43523:SF6">
    <property type="entry name" value="GLYCOGEN BIOSYNTHESIS PROTEIN GLGD"/>
    <property type="match status" value="1"/>
</dbReference>
<dbReference type="Proteomes" id="UP001595880">
    <property type="component" value="Unassembled WGS sequence"/>
</dbReference>
<dbReference type="InterPro" id="IPR011832">
    <property type="entry name" value="GlgDAde_trans"/>
</dbReference>
<evidence type="ECO:0000256" key="1">
    <source>
        <dbReference type="ARBA" id="ARBA00010443"/>
    </source>
</evidence>
<dbReference type="Pfam" id="PF24894">
    <property type="entry name" value="Hexapep_GlmU"/>
    <property type="match status" value="1"/>
</dbReference>
<dbReference type="Gene3D" id="3.90.550.10">
    <property type="entry name" value="Spore Coat Polysaccharide Biosynthesis Protein SpsA, Chain A"/>
    <property type="match status" value="1"/>
</dbReference>
<evidence type="ECO:0000259" key="3">
    <source>
        <dbReference type="Pfam" id="PF00483"/>
    </source>
</evidence>
<dbReference type="EC" id="2.7.7.27" evidence="5"/>
<keyword evidence="5" id="KW-0548">Nucleotidyltransferase</keyword>
<evidence type="ECO:0000313" key="6">
    <source>
        <dbReference type="Proteomes" id="UP001595880"/>
    </source>
</evidence>
<keyword evidence="6" id="KW-1185">Reference proteome</keyword>
<dbReference type="RefSeq" id="WP_390197651.1">
    <property type="nucleotide sequence ID" value="NZ_JBHSDV010000001.1"/>
</dbReference>
<dbReference type="InterPro" id="IPR056818">
    <property type="entry name" value="GlmU/GlgC-like_hexapep"/>
</dbReference>
<dbReference type="InterPro" id="IPR029044">
    <property type="entry name" value="Nucleotide-diphossugar_trans"/>
</dbReference>
<feature type="domain" description="Nucleotidyl transferase" evidence="3">
    <location>
        <begin position="20"/>
        <end position="207"/>
    </location>
</feature>
<dbReference type="SUPFAM" id="SSF51161">
    <property type="entry name" value="Trimeric LpxA-like enzymes"/>
    <property type="match status" value="1"/>
</dbReference>
<evidence type="ECO:0000313" key="5">
    <source>
        <dbReference type="EMBL" id="MFC4387594.1"/>
    </source>
</evidence>
<dbReference type="InterPro" id="IPR011004">
    <property type="entry name" value="Trimer_LpxA-like_sf"/>
</dbReference>
<dbReference type="NCBIfam" id="TIGR02092">
    <property type="entry name" value="glgD"/>
    <property type="match status" value="1"/>
</dbReference>
<evidence type="ECO:0000259" key="4">
    <source>
        <dbReference type="Pfam" id="PF24894"/>
    </source>
</evidence>
<dbReference type="InterPro" id="IPR005835">
    <property type="entry name" value="NTP_transferase_dom"/>
</dbReference>
<keyword evidence="5" id="KW-0808">Transferase</keyword>
<comment type="caution">
    <text evidence="5">The sequence shown here is derived from an EMBL/GenBank/DDBJ whole genome shotgun (WGS) entry which is preliminary data.</text>
</comment>
<accession>A0ABV8VTS6</accession>
<dbReference type="SUPFAM" id="SSF53448">
    <property type="entry name" value="Nucleotide-diphospho-sugar transferases"/>
    <property type="match status" value="1"/>
</dbReference>
<dbReference type="CDD" id="cd04651">
    <property type="entry name" value="LbH_G1P_AT_C"/>
    <property type="match status" value="1"/>
</dbReference>
<proteinExistence type="inferred from homology"/>
<organism evidence="5 6">
    <name type="scientific">Gracilibacillus marinus</name>
    <dbReference type="NCBI Taxonomy" id="630535"/>
    <lineage>
        <taxon>Bacteria</taxon>
        <taxon>Bacillati</taxon>
        <taxon>Bacillota</taxon>
        <taxon>Bacilli</taxon>
        <taxon>Bacillales</taxon>
        <taxon>Bacillaceae</taxon>
        <taxon>Gracilibacillus</taxon>
    </lineage>
</organism>